<comment type="caution">
    <text evidence="3">The sequence shown here is derived from an EMBL/GenBank/DDBJ whole genome shotgun (WGS) entry which is preliminary data.</text>
</comment>
<dbReference type="InterPro" id="IPR006600">
    <property type="entry name" value="HTH_CenpB_DNA-bd_dom"/>
</dbReference>
<dbReference type="SMART" id="SM00674">
    <property type="entry name" value="CENPB"/>
    <property type="match status" value="1"/>
</dbReference>
<evidence type="ECO:0000256" key="1">
    <source>
        <dbReference type="ARBA" id="ARBA00023125"/>
    </source>
</evidence>
<dbReference type="SUPFAM" id="SSF46689">
    <property type="entry name" value="Homeodomain-like"/>
    <property type="match status" value="1"/>
</dbReference>
<dbReference type="Pfam" id="PF03221">
    <property type="entry name" value="HTH_Tnp_Tc5"/>
    <property type="match status" value="1"/>
</dbReference>
<dbReference type="PROSITE" id="PS51253">
    <property type="entry name" value="HTH_CENPB"/>
    <property type="match status" value="1"/>
</dbReference>
<gene>
    <name evidence="3" type="ORF">FME351_LOCUS5196</name>
</gene>
<evidence type="ECO:0000313" key="4">
    <source>
        <dbReference type="Proteomes" id="UP000663869"/>
    </source>
</evidence>
<dbReference type="PANTHER" id="PTHR19303:SF73">
    <property type="entry name" value="PROTEIN PDC2"/>
    <property type="match status" value="1"/>
</dbReference>
<name>A0A817WQ42_9BILA</name>
<dbReference type="InterPro" id="IPR050863">
    <property type="entry name" value="CenT-Element_Derived"/>
</dbReference>
<dbReference type="Gene3D" id="1.10.10.60">
    <property type="entry name" value="Homeodomain-like"/>
    <property type="match status" value="2"/>
</dbReference>
<evidence type="ECO:0000259" key="2">
    <source>
        <dbReference type="PROSITE" id="PS51253"/>
    </source>
</evidence>
<keyword evidence="1" id="KW-0238">DNA-binding</keyword>
<accession>A0A817WQ42</accession>
<dbReference type="GO" id="GO:0005634">
    <property type="term" value="C:nucleus"/>
    <property type="evidence" value="ECO:0007669"/>
    <property type="project" value="TreeGrafter"/>
</dbReference>
<dbReference type="AlphaFoldDB" id="A0A817WQ42"/>
<dbReference type="EMBL" id="CAJNYU010000408">
    <property type="protein sequence ID" value="CAF3358569.1"/>
    <property type="molecule type" value="Genomic_DNA"/>
</dbReference>
<reference evidence="3" key="1">
    <citation type="submission" date="2021-02" db="EMBL/GenBank/DDBJ databases">
        <authorList>
            <person name="Nowell W R."/>
        </authorList>
    </citation>
    <scope>NUCLEOTIDE SEQUENCE</scope>
</reference>
<dbReference type="GO" id="GO:0003677">
    <property type="term" value="F:DNA binding"/>
    <property type="evidence" value="ECO:0007669"/>
    <property type="project" value="UniProtKB-KW"/>
</dbReference>
<evidence type="ECO:0000313" key="3">
    <source>
        <dbReference type="EMBL" id="CAF3358569.1"/>
    </source>
</evidence>
<dbReference type="Proteomes" id="UP000663869">
    <property type="component" value="Unassembled WGS sequence"/>
</dbReference>
<sequence length="431" mass="49130">MTARRDLTLAERVELIRKNEQNVPYRKLAGEYKISIGSVSNIVKRKVEYIENYEQNENSNKKRNLRDEFSQQLDQKVYEWFVQQRSKNIPISGPLLQEQARQIRQQLGGSNAGDFKASNGWLEKFRKRHGIQYRTINGESASVDPATVDEWEKRLVVMIDKYNPNDIYNADETGLFFKALPNRSLVAAKDSCKGGKRSKERFTVLLCTNMTGTDKLKPLMIGQHLVKHVISRCALATSPDDIIITALDAVTWTKNAWESVTQLTIRNTFRMAGFVHPNTQDTISGTIDNENDTNEETIIDDITTALKDLDTLLAHIHIDGQSLSASEFVEMDLDTPTFNEWNESDNDVIIVDEEYVNKKHNNNDQDDDILTEAPPKLIDAMKMAKTLHLLASTQYPELHSLISQLDSQLTQLFIDSKGAKQTKIDDFFCKN</sequence>
<dbReference type="PANTHER" id="PTHR19303">
    <property type="entry name" value="TRANSPOSON"/>
    <property type="match status" value="1"/>
</dbReference>
<organism evidence="3 4">
    <name type="scientific">Rotaria socialis</name>
    <dbReference type="NCBI Taxonomy" id="392032"/>
    <lineage>
        <taxon>Eukaryota</taxon>
        <taxon>Metazoa</taxon>
        <taxon>Spiralia</taxon>
        <taxon>Gnathifera</taxon>
        <taxon>Rotifera</taxon>
        <taxon>Eurotatoria</taxon>
        <taxon>Bdelloidea</taxon>
        <taxon>Philodinida</taxon>
        <taxon>Philodinidae</taxon>
        <taxon>Rotaria</taxon>
    </lineage>
</organism>
<proteinExistence type="predicted"/>
<dbReference type="InterPro" id="IPR009057">
    <property type="entry name" value="Homeodomain-like_sf"/>
</dbReference>
<protein>
    <recommendedName>
        <fullName evidence="2">HTH CENPB-type domain-containing protein</fullName>
    </recommendedName>
</protein>
<feature type="domain" description="HTH CENPB-type" evidence="2">
    <location>
        <begin position="61"/>
        <end position="135"/>
    </location>
</feature>